<feature type="region of interest" description="Disordered" evidence="1">
    <location>
        <begin position="111"/>
        <end position="133"/>
    </location>
</feature>
<comment type="caution">
    <text evidence="3">The sequence shown here is derived from an EMBL/GenBank/DDBJ whole genome shotgun (WGS) entry which is preliminary data.</text>
</comment>
<dbReference type="InterPro" id="IPR014729">
    <property type="entry name" value="Rossmann-like_a/b/a_fold"/>
</dbReference>
<dbReference type="PANTHER" id="PTHR46100">
    <property type="entry name" value="IMP2'P"/>
    <property type="match status" value="1"/>
</dbReference>
<dbReference type="AlphaFoldDB" id="A0A068S828"/>
<evidence type="ECO:0000256" key="1">
    <source>
        <dbReference type="SAM" id="MobiDB-lite"/>
    </source>
</evidence>
<dbReference type="CDD" id="cd23659">
    <property type="entry name" value="USP_At3g01520-like"/>
    <property type="match status" value="1"/>
</dbReference>
<feature type="region of interest" description="Disordered" evidence="1">
    <location>
        <begin position="1"/>
        <end position="20"/>
    </location>
</feature>
<name>A0A068S828_9FUNG</name>
<dbReference type="VEuPathDB" id="FungiDB:LCOR_08370.1"/>
<feature type="domain" description="UspA" evidence="2">
    <location>
        <begin position="205"/>
        <end position="338"/>
    </location>
</feature>
<dbReference type="InterPro" id="IPR006016">
    <property type="entry name" value="UspA"/>
</dbReference>
<evidence type="ECO:0000313" key="4">
    <source>
        <dbReference type="Proteomes" id="UP000027586"/>
    </source>
</evidence>
<dbReference type="OrthoDB" id="843225at2759"/>
<evidence type="ECO:0000313" key="3">
    <source>
        <dbReference type="EMBL" id="CDH57431.1"/>
    </source>
</evidence>
<dbReference type="Gene3D" id="3.40.50.620">
    <property type="entry name" value="HUPs"/>
    <property type="match status" value="1"/>
</dbReference>
<feature type="compositionally biased region" description="Basic residues" evidence="1">
    <location>
        <begin position="7"/>
        <end position="20"/>
    </location>
</feature>
<keyword evidence="4" id="KW-1185">Reference proteome</keyword>
<proteinExistence type="predicted"/>
<dbReference type="PRINTS" id="PR01438">
    <property type="entry name" value="UNVRSLSTRESS"/>
</dbReference>
<dbReference type="Pfam" id="PF00582">
    <property type="entry name" value="Usp"/>
    <property type="match status" value="1"/>
</dbReference>
<dbReference type="PANTHER" id="PTHR46100:SF4">
    <property type="entry name" value="USPA DOMAIN-CONTAINING PROTEIN"/>
    <property type="match status" value="1"/>
</dbReference>
<feature type="compositionally biased region" description="Basic residues" evidence="1">
    <location>
        <begin position="339"/>
        <end position="351"/>
    </location>
</feature>
<dbReference type="SUPFAM" id="SSF52402">
    <property type="entry name" value="Adenine nucleotide alpha hydrolases-like"/>
    <property type="match status" value="1"/>
</dbReference>
<feature type="region of interest" description="Disordered" evidence="1">
    <location>
        <begin position="339"/>
        <end position="361"/>
    </location>
</feature>
<dbReference type="Proteomes" id="UP000027586">
    <property type="component" value="Unassembled WGS sequence"/>
</dbReference>
<dbReference type="EMBL" id="CBTN010000046">
    <property type="protein sequence ID" value="CDH57431.1"/>
    <property type="molecule type" value="Genomic_DNA"/>
</dbReference>
<protein>
    <recommendedName>
        <fullName evidence="2">UspA domain-containing protein</fullName>
    </recommendedName>
</protein>
<reference evidence="3" key="1">
    <citation type="submission" date="2013-08" db="EMBL/GenBank/DDBJ databases">
        <title>Gene expansion shapes genome architecture in the human pathogen Lichtheimia corymbifera: an evolutionary genomics analysis in the ancient terrestrial Mucorales (Mucoromycotina).</title>
        <authorList>
            <person name="Schwartze V.U."/>
            <person name="Winter S."/>
            <person name="Shelest E."/>
            <person name="Marcet-Houben M."/>
            <person name="Horn F."/>
            <person name="Wehner S."/>
            <person name="Hoffmann K."/>
            <person name="Riege K."/>
            <person name="Sammeth M."/>
            <person name="Nowrousian M."/>
            <person name="Valiante V."/>
            <person name="Linde J."/>
            <person name="Jacobsen I.D."/>
            <person name="Marz M."/>
            <person name="Brakhage A.A."/>
            <person name="Gabaldon T."/>
            <person name="Bocker S."/>
            <person name="Voigt K."/>
        </authorList>
    </citation>
    <scope>NUCLEOTIDE SEQUENCE [LARGE SCALE GENOMIC DNA]</scope>
    <source>
        <strain evidence="3">FSU 9682</strain>
    </source>
</reference>
<dbReference type="InterPro" id="IPR006015">
    <property type="entry name" value="Universal_stress_UspA"/>
</dbReference>
<dbReference type="STRING" id="1263082.A0A068S828"/>
<organism evidence="3 4">
    <name type="scientific">Lichtheimia corymbifera JMRC:FSU:9682</name>
    <dbReference type="NCBI Taxonomy" id="1263082"/>
    <lineage>
        <taxon>Eukaryota</taxon>
        <taxon>Fungi</taxon>
        <taxon>Fungi incertae sedis</taxon>
        <taxon>Mucoromycota</taxon>
        <taxon>Mucoromycotina</taxon>
        <taxon>Mucoromycetes</taxon>
        <taxon>Mucorales</taxon>
        <taxon>Lichtheimiaceae</taxon>
        <taxon>Lichtheimia</taxon>
    </lineage>
</organism>
<evidence type="ECO:0000259" key="2">
    <source>
        <dbReference type="Pfam" id="PF00582"/>
    </source>
</evidence>
<sequence length="379" mass="43223">MDYHQSPHPHPHPHRHHHHHYGRQLFDHFHTHNEKSEKPPFDLPTVTVTDTSKVDIKDPVEAQSFQDLNKVDAQDAAVPPAEIVNPEPVQNVMDKQDPMYYKGAELLEEDMEKQQQKLNQQQQQDDEEEVSRISEELKRTTEQNKHIPYIEPQPEAPKKKKKHPHLGFDEPVMRILPDRVVITQLYGHQPVSEMQQAKRKPRVYMVACDFSSESVNAIEWTMGTMMRDRDEVHVIAVVPPDDSSSRKASPANQLQGTSISLCDKARDILKHMLLYDIKMVVHAIRGHVKEVLISMIYELPLTMVVCGSRGRSGMKGLLVGSISNYLIQKSPVPVSVIRQPKKKSKVKKNKTAHAAPLSESVRTGQLVVDELGSKSKHER</sequence>
<gene>
    <name evidence="3" type="ORF">LCOR_08370.1</name>
</gene>
<accession>A0A068S828</accession>